<sequence length="146" mass="14557">MANAAEDTGSTDGHVAVSTAISLTGLTSDFTLTGVPGATVSELDAVAFTVETNNLAGYAVTVQAATPTLVADTAGNTDSIPIGALSVSNSADVLTPVSSAATVLVHSQGTRSVEGGDDLTNDYSVAIPFVNSDTYSVTLNYIAATL</sequence>
<gene>
    <name evidence="1" type="ORF">B7R22_14850</name>
</gene>
<protein>
    <recommendedName>
        <fullName evidence="3">WxL domain-containing protein</fullName>
    </recommendedName>
</protein>
<dbReference type="OrthoDB" id="3215499at2"/>
<dbReference type="AlphaFoldDB" id="A0A3E0VT83"/>
<evidence type="ECO:0000313" key="1">
    <source>
        <dbReference type="EMBL" id="RFA12835.1"/>
    </source>
</evidence>
<comment type="caution">
    <text evidence="1">The sequence shown here is derived from an EMBL/GenBank/DDBJ whole genome shotgun (WGS) entry which is preliminary data.</text>
</comment>
<reference evidence="1 2" key="1">
    <citation type="submission" date="2017-04" db="EMBL/GenBank/DDBJ databases">
        <title>Comparative genome analysis of Subtercola boreus.</title>
        <authorList>
            <person name="Cho Y.-J."/>
            <person name="Cho A."/>
            <person name="Kim O.-S."/>
            <person name="Lee J.-I."/>
        </authorList>
    </citation>
    <scope>NUCLEOTIDE SEQUENCE [LARGE SCALE GENOMIC DNA]</scope>
    <source>
        <strain evidence="1 2">P27479</strain>
    </source>
</reference>
<organism evidence="1 2">
    <name type="scientific">Subtercola boreus</name>
    <dbReference type="NCBI Taxonomy" id="120213"/>
    <lineage>
        <taxon>Bacteria</taxon>
        <taxon>Bacillati</taxon>
        <taxon>Actinomycetota</taxon>
        <taxon>Actinomycetes</taxon>
        <taxon>Micrococcales</taxon>
        <taxon>Microbacteriaceae</taxon>
        <taxon>Subtercola</taxon>
    </lineage>
</organism>
<evidence type="ECO:0008006" key="3">
    <source>
        <dbReference type="Google" id="ProtNLM"/>
    </source>
</evidence>
<dbReference type="EMBL" id="NBXB01000040">
    <property type="protein sequence ID" value="RFA12835.1"/>
    <property type="molecule type" value="Genomic_DNA"/>
</dbReference>
<dbReference type="Proteomes" id="UP000256541">
    <property type="component" value="Unassembled WGS sequence"/>
</dbReference>
<name>A0A3E0VT83_9MICO</name>
<evidence type="ECO:0000313" key="2">
    <source>
        <dbReference type="Proteomes" id="UP000256541"/>
    </source>
</evidence>
<accession>A0A3E0VT83</accession>
<proteinExistence type="predicted"/>